<protein>
    <submittedName>
        <fullName evidence="2">Uncharacterized protein</fullName>
    </submittedName>
</protein>
<dbReference type="EMBL" id="CP121472">
    <property type="protein sequence ID" value="WPL17047.1"/>
    <property type="molecule type" value="Genomic_DNA"/>
</dbReference>
<organism evidence="2 3">
    <name type="scientific">Thiorhodovibrio winogradskyi</name>
    <dbReference type="NCBI Taxonomy" id="77007"/>
    <lineage>
        <taxon>Bacteria</taxon>
        <taxon>Pseudomonadati</taxon>
        <taxon>Pseudomonadota</taxon>
        <taxon>Gammaproteobacteria</taxon>
        <taxon>Chromatiales</taxon>
        <taxon>Chromatiaceae</taxon>
        <taxon>Thiorhodovibrio</taxon>
    </lineage>
</organism>
<sequence>MLHDTGIDAFIARRGGGISHGCNERANLRSAGGGRGWLASPP</sequence>
<proteinExistence type="predicted"/>
<evidence type="ECO:0000256" key="1">
    <source>
        <dbReference type="SAM" id="MobiDB-lite"/>
    </source>
</evidence>
<dbReference type="Proteomes" id="UP001432180">
    <property type="component" value="Chromosome"/>
</dbReference>
<name>A0ABZ0S9D9_9GAMM</name>
<reference evidence="2 3" key="1">
    <citation type="journal article" date="2023" name="Microorganisms">
        <title>Thiorhodovibrio frisius and Trv. litoralis spp. nov., Two Novel Members from a Clade of Fastidious Purple Sulfur Bacteria That Exhibit Unique Red-Shifted Light-Harvesting Capabilities.</title>
        <authorList>
            <person name="Methner A."/>
            <person name="Kuzyk S.B."/>
            <person name="Petersen J."/>
            <person name="Bauer S."/>
            <person name="Brinkmann H."/>
            <person name="Sichau K."/>
            <person name="Wanner G."/>
            <person name="Wolf J."/>
            <person name="Neumann-Schaal M."/>
            <person name="Henke P."/>
            <person name="Tank M."/>
            <person name="Sproer C."/>
            <person name="Bunk B."/>
            <person name="Overmann J."/>
        </authorList>
    </citation>
    <scope>NUCLEOTIDE SEQUENCE [LARGE SCALE GENOMIC DNA]</scope>
    <source>
        <strain evidence="2 3">DSM 6702</strain>
    </source>
</reference>
<evidence type="ECO:0000313" key="2">
    <source>
        <dbReference type="EMBL" id="WPL17047.1"/>
    </source>
</evidence>
<gene>
    <name evidence="2" type="ORF">Thiowin_02033</name>
</gene>
<feature type="region of interest" description="Disordered" evidence="1">
    <location>
        <begin position="22"/>
        <end position="42"/>
    </location>
</feature>
<evidence type="ECO:0000313" key="3">
    <source>
        <dbReference type="Proteomes" id="UP001432180"/>
    </source>
</evidence>
<accession>A0ABZ0S9D9</accession>
<keyword evidence="3" id="KW-1185">Reference proteome</keyword>